<feature type="domain" description="ISXO2-like transposase" evidence="2">
    <location>
        <begin position="142"/>
        <end position="301"/>
    </location>
</feature>
<protein>
    <recommendedName>
        <fullName evidence="2">ISXO2-like transposase domain-containing protein</fullName>
    </recommendedName>
</protein>
<reference evidence="3" key="1">
    <citation type="submission" date="2019-03" db="EMBL/GenBank/DDBJ databases">
        <title>Single cell metagenomics reveals metabolic interactions within the superorganism composed of flagellate Streblomastix strix and complex community of Bacteroidetes bacteria on its surface.</title>
        <authorList>
            <person name="Treitli S.C."/>
            <person name="Kolisko M."/>
            <person name="Husnik F."/>
            <person name="Keeling P."/>
            <person name="Hampl V."/>
        </authorList>
    </citation>
    <scope>NUCLEOTIDE SEQUENCE</scope>
    <source>
        <strain evidence="3">STM</strain>
    </source>
</reference>
<sequence length="341" mass="39633">MEYQEVLLLAKSLSKEEQLHLIESLSPQVQEEDAGALRSRCTALINKQLPCPYCGGKHYRRYGKAHESQRFKCNDCERTFTEYTGTWLAGIHKKSLAEPYISLMIEEYSLDKIKEKLHINKKTAFDWRHKILASYEQNTGDEFVGVVESDETFFKHSEKGNRHLRRPPRKRGSDPKKRGISTDKAAVIVSKDRSKSLKMTVSTMGRITKSDIKESLQNPLPEESILCTDGHVSYKGYSIENNLKHIVLRADLKQYVKKGGYPIQHVNELHNRLKKWIASSFRGVATKYLQNYLNWFYMREKLKHESMTTEKMAVASMHNTHAIKQYRYNNFAYEVLMATQM</sequence>
<dbReference type="Pfam" id="PF12762">
    <property type="entry name" value="DDE_Tnp_IS1595"/>
    <property type="match status" value="1"/>
</dbReference>
<dbReference type="NCBIfam" id="NF033547">
    <property type="entry name" value="transpos_IS1595"/>
    <property type="match status" value="1"/>
</dbReference>
<gene>
    <name evidence="3" type="ORF">EZS27_026560</name>
</gene>
<dbReference type="EMBL" id="SNRY01002658">
    <property type="protein sequence ID" value="KAA6324068.1"/>
    <property type="molecule type" value="Genomic_DNA"/>
</dbReference>
<name>A0A5J4QSG6_9ZZZZ</name>
<proteinExistence type="predicted"/>
<evidence type="ECO:0000313" key="3">
    <source>
        <dbReference type="EMBL" id="KAA6324068.1"/>
    </source>
</evidence>
<feature type="region of interest" description="Disordered" evidence="1">
    <location>
        <begin position="156"/>
        <end position="183"/>
    </location>
</feature>
<dbReference type="InterPro" id="IPR024445">
    <property type="entry name" value="Tnp_ISXO2-like"/>
</dbReference>
<feature type="compositionally biased region" description="Basic and acidic residues" evidence="1">
    <location>
        <begin position="171"/>
        <end position="181"/>
    </location>
</feature>
<organism evidence="3">
    <name type="scientific">termite gut metagenome</name>
    <dbReference type="NCBI Taxonomy" id="433724"/>
    <lineage>
        <taxon>unclassified sequences</taxon>
        <taxon>metagenomes</taxon>
        <taxon>organismal metagenomes</taxon>
    </lineage>
</organism>
<dbReference type="AlphaFoldDB" id="A0A5J4QSG6"/>
<comment type="caution">
    <text evidence="3">The sequence shown here is derived from an EMBL/GenBank/DDBJ whole genome shotgun (WGS) entry which is preliminary data.</text>
</comment>
<accession>A0A5J4QSG6</accession>
<evidence type="ECO:0000256" key="1">
    <source>
        <dbReference type="SAM" id="MobiDB-lite"/>
    </source>
</evidence>
<evidence type="ECO:0000259" key="2">
    <source>
        <dbReference type="SMART" id="SM01126"/>
    </source>
</evidence>
<dbReference type="SMART" id="SM01126">
    <property type="entry name" value="DDE_Tnp_IS1595"/>
    <property type="match status" value="1"/>
</dbReference>